<keyword evidence="3" id="KW-1185">Reference proteome</keyword>
<dbReference type="Pfam" id="PF01381">
    <property type="entry name" value="HTH_3"/>
    <property type="match status" value="1"/>
</dbReference>
<sequence>MSGGSNLIQSFGVAVRQSREAQGWSQEQLAEQADLNRSYVGEIERGRAIASLQTVEKLALSLGMAPSALVLRGEALRQANLVRGLQLAAIAC</sequence>
<protein>
    <submittedName>
        <fullName evidence="2">Multiprotein-bridging factor 1 family protein</fullName>
    </submittedName>
</protein>
<dbReference type="Gene3D" id="1.10.260.40">
    <property type="entry name" value="lambda repressor-like DNA-binding domains"/>
    <property type="match status" value="1"/>
</dbReference>
<gene>
    <name evidence="2" type="ORF">ACFO6X_10500</name>
</gene>
<dbReference type="SUPFAM" id="SSF47413">
    <property type="entry name" value="lambda repressor-like DNA-binding domains"/>
    <property type="match status" value="1"/>
</dbReference>
<dbReference type="RefSeq" id="WP_382432753.1">
    <property type="nucleotide sequence ID" value="NZ_JBHSHJ010000007.1"/>
</dbReference>
<organism evidence="2 3">
    <name type="scientific">Giesbergeria sinuosa</name>
    <dbReference type="NCBI Taxonomy" id="80883"/>
    <lineage>
        <taxon>Bacteria</taxon>
        <taxon>Pseudomonadati</taxon>
        <taxon>Pseudomonadota</taxon>
        <taxon>Betaproteobacteria</taxon>
        <taxon>Burkholderiales</taxon>
        <taxon>Comamonadaceae</taxon>
        <taxon>Giesbergeria</taxon>
    </lineage>
</organism>
<reference evidence="3" key="1">
    <citation type="journal article" date="2019" name="Int. J. Syst. Evol. Microbiol.">
        <title>The Global Catalogue of Microorganisms (GCM) 10K type strain sequencing project: providing services to taxonomists for standard genome sequencing and annotation.</title>
        <authorList>
            <consortium name="The Broad Institute Genomics Platform"/>
            <consortium name="The Broad Institute Genome Sequencing Center for Infectious Disease"/>
            <person name="Wu L."/>
            <person name="Ma J."/>
        </authorList>
    </citation>
    <scope>NUCLEOTIDE SEQUENCE [LARGE SCALE GENOMIC DNA]</scope>
    <source>
        <strain evidence="3">CCUG 49452</strain>
    </source>
</reference>
<dbReference type="PROSITE" id="PS50943">
    <property type="entry name" value="HTH_CROC1"/>
    <property type="match status" value="1"/>
</dbReference>
<evidence type="ECO:0000313" key="2">
    <source>
        <dbReference type="EMBL" id="MFC4789406.1"/>
    </source>
</evidence>
<dbReference type="Proteomes" id="UP001596001">
    <property type="component" value="Unassembled WGS sequence"/>
</dbReference>
<comment type="caution">
    <text evidence="2">The sequence shown here is derived from an EMBL/GenBank/DDBJ whole genome shotgun (WGS) entry which is preliminary data.</text>
</comment>
<dbReference type="CDD" id="cd00093">
    <property type="entry name" value="HTH_XRE"/>
    <property type="match status" value="1"/>
</dbReference>
<name>A0ABV9QCW6_9BURK</name>
<evidence type="ECO:0000259" key="1">
    <source>
        <dbReference type="PROSITE" id="PS50943"/>
    </source>
</evidence>
<dbReference type="EMBL" id="JBHSHJ010000007">
    <property type="protein sequence ID" value="MFC4789406.1"/>
    <property type="molecule type" value="Genomic_DNA"/>
</dbReference>
<evidence type="ECO:0000313" key="3">
    <source>
        <dbReference type="Proteomes" id="UP001596001"/>
    </source>
</evidence>
<feature type="domain" description="HTH cro/C1-type" evidence="1">
    <location>
        <begin position="15"/>
        <end position="69"/>
    </location>
</feature>
<dbReference type="SMART" id="SM00530">
    <property type="entry name" value="HTH_XRE"/>
    <property type="match status" value="1"/>
</dbReference>
<accession>A0ABV9QCW6</accession>
<proteinExistence type="predicted"/>
<dbReference type="InterPro" id="IPR001387">
    <property type="entry name" value="Cro/C1-type_HTH"/>
</dbReference>
<dbReference type="InterPro" id="IPR010982">
    <property type="entry name" value="Lambda_DNA-bd_dom_sf"/>
</dbReference>